<feature type="region of interest" description="Disordered" evidence="1">
    <location>
        <begin position="150"/>
        <end position="188"/>
    </location>
</feature>
<dbReference type="SUPFAM" id="SSF82784">
    <property type="entry name" value="OsmC-like"/>
    <property type="match status" value="1"/>
</dbReference>
<dbReference type="InterPro" id="IPR015946">
    <property type="entry name" value="KH_dom-like_a/b"/>
</dbReference>
<dbReference type="EMBL" id="DWZH01000038">
    <property type="protein sequence ID" value="HJB09896.1"/>
    <property type="molecule type" value="Genomic_DNA"/>
</dbReference>
<feature type="compositionally biased region" description="Basic and acidic residues" evidence="1">
    <location>
        <begin position="175"/>
        <end position="188"/>
    </location>
</feature>
<gene>
    <name evidence="2" type="ORF">H9786_05110</name>
</gene>
<evidence type="ECO:0000313" key="3">
    <source>
        <dbReference type="Proteomes" id="UP000823823"/>
    </source>
</evidence>
<protein>
    <submittedName>
        <fullName evidence="2">OsmC family protein</fullName>
    </submittedName>
</protein>
<organism evidence="2 3">
    <name type="scientific">Candidatus Brachybacterium merdavium</name>
    <dbReference type="NCBI Taxonomy" id="2838513"/>
    <lineage>
        <taxon>Bacteria</taxon>
        <taxon>Bacillati</taxon>
        <taxon>Actinomycetota</taxon>
        <taxon>Actinomycetes</taxon>
        <taxon>Micrococcales</taxon>
        <taxon>Dermabacteraceae</taxon>
        <taxon>Brachybacterium</taxon>
    </lineage>
</organism>
<feature type="compositionally biased region" description="Polar residues" evidence="1">
    <location>
        <begin position="157"/>
        <end position="166"/>
    </location>
</feature>
<dbReference type="Gene3D" id="3.30.300.20">
    <property type="match status" value="1"/>
</dbReference>
<sequence>MAVAPDDSFPRPASFGPGSVWADRSGHRSLVGRNQRGVEIPIGHGEGEINPGELLKLALIGCAGMSSDITLTRRLGEDFEMRLWAHGTSDEEDNRYHRIAEEVQLPLDGLTAEEIATVVTVFERAVAAGCTVERTVVPGVEVTHTVLGAEPPDAATLRTSAPQTADSDAPGTPESRPDEDTTPDEEPR</sequence>
<evidence type="ECO:0000313" key="2">
    <source>
        <dbReference type="EMBL" id="HJB09896.1"/>
    </source>
</evidence>
<dbReference type="InterPro" id="IPR036102">
    <property type="entry name" value="OsmC/Ohrsf"/>
</dbReference>
<reference evidence="2" key="2">
    <citation type="submission" date="2021-04" db="EMBL/GenBank/DDBJ databases">
        <authorList>
            <person name="Gilroy R."/>
        </authorList>
    </citation>
    <scope>NUCLEOTIDE SEQUENCE</scope>
    <source>
        <strain evidence="2">ChiHjej13B12-24818</strain>
    </source>
</reference>
<dbReference type="AlphaFoldDB" id="A0A9D2LC90"/>
<accession>A0A9D2LC90</accession>
<comment type="caution">
    <text evidence="2">The sequence shown here is derived from an EMBL/GenBank/DDBJ whole genome shotgun (WGS) entry which is preliminary data.</text>
</comment>
<reference evidence="2" key="1">
    <citation type="journal article" date="2021" name="PeerJ">
        <title>Extensive microbial diversity within the chicken gut microbiome revealed by metagenomics and culture.</title>
        <authorList>
            <person name="Gilroy R."/>
            <person name="Ravi A."/>
            <person name="Getino M."/>
            <person name="Pursley I."/>
            <person name="Horton D.L."/>
            <person name="Alikhan N.F."/>
            <person name="Baker D."/>
            <person name="Gharbi K."/>
            <person name="Hall N."/>
            <person name="Watson M."/>
            <person name="Adriaenssens E.M."/>
            <person name="Foster-Nyarko E."/>
            <person name="Jarju S."/>
            <person name="Secka A."/>
            <person name="Antonio M."/>
            <person name="Oren A."/>
            <person name="Chaudhuri R.R."/>
            <person name="La Ragione R."/>
            <person name="Hildebrand F."/>
            <person name="Pallen M.J."/>
        </authorList>
    </citation>
    <scope>NUCLEOTIDE SEQUENCE</scope>
    <source>
        <strain evidence="2">ChiHjej13B12-24818</strain>
    </source>
</reference>
<evidence type="ECO:0000256" key="1">
    <source>
        <dbReference type="SAM" id="MobiDB-lite"/>
    </source>
</evidence>
<dbReference type="Proteomes" id="UP000823823">
    <property type="component" value="Unassembled WGS sequence"/>
</dbReference>
<proteinExistence type="predicted"/>
<name>A0A9D2LC90_9MICO</name>